<feature type="domain" description="Rhodanese" evidence="3">
    <location>
        <begin position="47"/>
        <end position="153"/>
    </location>
</feature>
<dbReference type="RefSeq" id="WP_194077510.1">
    <property type="nucleotide sequence ID" value="NZ_CP061839.1"/>
</dbReference>
<accession>A0A7S6WRL4</accession>
<dbReference type="InterPro" id="IPR001763">
    <property type="entry name" value="Rhodanese-like_dom"/>
</dbReference>
<name>A0A7S6WRL4_9SPIR</name>
<keyword evidence="4" id="KW-0808">Transferase</keyword>
<evidence type="ECO:0000313" key="5">
    <source>
        <dbReference type="Proteomes" id="UP000593915"/>
    </source>
</evidence>
<gene>
    <name evidence="4" type="ORF">IFE08_06670</name>
</gene>
<feature type="domain" description="Rhodanese" evidence="3">
    <location>
        <begin position="338"/>
        <end position="459"/>
    </location>
</feature>
<dbReference type="Gene3D" id="3.40.250.10">
    <property type="entry name" value="Rhodanese-like domain"/>
    <property type="match status" value="3"/>
</dbReference>
<dbReference type="PANTHER" id="PTHR43855:SF1">
    <property type="entry name" value="THIOSULFATE SULFURTRANSFERASE"/>
    <property type="match status" value="1"/>
</dbReference>
<organism evidence="4 5">
    <name type="scientific">Treponema pedis</name>
    <dbReference type="NCBI Taxonomy" id="409322"/>
    <lineage>
        <taxon>Bacteria</taxon>
        <taxon>Pseudomonadati</taxon>
        <taxon>Spirochaetota</taxon>
        <taxon>Spirochaetia</taxon>
        <taxon>Spirochaetales</taxon>
        <taxon>Treponemataceae</taxon>
        <taxon>Treponema</taxon>
    </lineage>
</organism>
<feature type="region of interest" description="Disordered" evidence="2">
    <location>
        <begin position="456"/>
        <end position="479"/>
    </location>
</feature>
<dbReference type="GO" id="GO:0016740">
    <property type="term" value="F:transferase activity"/>
    <property type="evidence" value="ECO:0007669"/>
    <property type="project" value="UniProtKB-KW"/>
</dbReference>
<dbReference type="EMBL" id="CP061839">
    <property type="protein sequence ID" value="QOW62010.1"/>
    <property type="molecule type" value="Genomic_DNA"/>
</dbReference>
<dbReference type="Pfam" id="PF00581">
    <property type="entry name" value="Rhodanese"/>
    <property type="match status" value="3"/>
</dbReference>
<dbReference type="AlphaFoldDB" id="A0A7S6WRL4"/>
<dbReference type="InterPro" id="IPR036873">
    <property type="entry name" value="Rhodanese-like_dom_sf"/>
</dbReference>
<feature type="domain" description="Rhodanese" evidence="3">
    <location>
        <begin position="179"/>
        <end position="306"/>
    </location>
</feature>
<dbReference type="InterPro" id="IPR051126">
    <property type="entry name" value="Thiosulfate_sulfurtransferase"/>
</dbReference>
<evidence type="ECO:0000256" key="1">
    <source>
        <dbReference type="ARBA" id="ARBA00022737"/>
    </source>
</evidence>
<keyword evidence="1" id="KW-0677">Repeat</keyword>
<dbReference type="CDD" id="cd00158">
    <property type="entry name" value="RHOD"/>
    <property type="match status" value="1"/>
</dbReference>
<dbReference type="Proteomes" id="UP000593915">
    <property type="component" value="Chromosome"/>
</dbReference>
<dbReference type="PROSITE" id="PS50206">
    <property type="entry name" value="RHODANESE_3"/>
    <property type="match status" value="3"/>
</dbReference>
<dbReference type="SUPFAM" id="SSF52821">
    <property type="entry name" value="Rhodanese/Cell cycle control phosphatase"/>
    <property type="match status" value="3"/>
</dbReference>
<dbReference type="PANTHER" id="PTHR43855">
    <property type="entry name" value="THIOSULFATE SULFURTRANSFERASE"/>
    <property type="match status" value="1"/>
</dbReference>
<dbReference type="PROSITE" id="PS51257">
    <property type="entry name" value="PROKAR_LIPOPROTEIN"/>
    <property type="match status" value="1"/>
</dbReference>
<feature type="compositionally biased region" description="Basic and acidic residues" evidence="2">
    <location>
        <begin position="462"/>
        <end position="473"/>
    </location>
</feature>
<evidence type="ECO:0000313" key="4">
    <source>
        <dbReference type="EMBL" id="QOW62010.1"/>
    </source>
</evidence>
<evidence type="ECO:0000259" key="3">
    <source>
        <dbReference type="PROSITE" id="PS50206"/>
    </source>
</evidence>
<dbReference type="SMART" id="SM00450">
    <property type="entry name" value="RHOD"/>
    <property type="match status" value="3"/>
</dbReference>
<proteinExistence type="predicted"/>
<evidence type="ECO:0000256" key="2">
    <source>
        <dbReference type="SAM" id="MobiDB-lite"/>
    </source>
</evidence>
<sequence length="479" mass="55309">MKKNIIIRIVFLSAMCFILSCTREQEKNIMYKENKIAEVKYISSPELDKTVQIIDTRTSDLYLGWKNNKGISGHIKNAIDFPESWFEYETDKTKIDIELKRRGIEKEKKTIIYGDEDLDESVYRKFAAQGFSDLYILQGGLNEYYTHNTDLERLKGYQRYVSPQWLQDLIDGKPVEAYNGEKYVIIEVSVPGEQNEYKKGHIRGAVNLFTDDINHIAGPRMIQEYENIPLKKQLTFWALPPDEQIKNVLENTGIDKDTMVIFYATAKGTTGANRTALVMDYAGVKNIKFLNGGKTLWNLEKRPLSTESVKMEKINFGTAIPQNPDIIIDYEKERRLIDDKNAVIASVRSFEEYLGKKSGYTYIDKAGDIKNARFAYAGSNPYAMEDFRNLDNTMFNYKIVEKRWKLWGITPEKTVSFHCGTGWRASETYYIAKALGWKDVGVYVGGWYEWSKRDNSPVMEKGLPEDAPEKEPQEFFNGE</sequence>
<reference evidence="4 5" key="1">
    <citation type="submission" date="2020-09" db="EMBL/GenBank/DDBJ databases">
        <title>Characterization of Treponema spp. from bovine digital dermatitis in Korea.</title>
        <authorList>
            <person name="Espiritu H.M."/>
            <person name="Cho Y.I."/>
            <person name="Mamuad L."/>
        </authorList>
    </citation>
    <scope>NUCLEOTIDE SEQUENCE [LARGE SCALE GENOMIC DNA]</scope>
    <source>
        <strain evidence="4 5">KS1</strain>
    </source>
</reference>
<protein>
    <submittedName>
        <fullName evidence="4">Sulfurtransferase</fullName>
    </submittedName>
</protein>